<evidence type="ECO:0000256" key="1">
    <source>
        <dbReference type="ARBA" id="ARBA00004141"/>
    </source>
</evidence>
<name>A0A9P5VG43_9FUNG</name>
<evidence type="ECO:0000256" key="5">
    <source>
        <dbReference type="ARBA" id="ARBA00023136"/>
    </source>
</evidence>
<keyword evidence="2" id="KW-0813">Transport</keyword>
<dbReference type="GO" id="GO:0016020">
    <property type="term" value="C:membrane"/>
    <property type="evidence" value="ECO:0007669"/>
    <property type="project" value="UniProtKB-SubCell"/>
</dbReference>
<protein>
    <submittedName>
        <fullName evidence="7">Uncharacterized protein</fullName>
    </submittedName>
</protein>
<dbReference type="EMBL" id="JAAAUY010001957">
    <property type="protein sequence ID" value="KAF9316930.1"/>
    <property type="molecule type" value="Genomic_DNA"/>
</dbReference>
<comment type="caution">
    <text evidence="7">The sequence shown here is derived from an EMBL/GenBank/DDBJ whole genome shotgun (WGS) entry which is preliminary data.</text>
</comment>
<feature type="transmembrane region" description="Helical" evidence="6">
    <location>
        <begin position="154"/>
        <end position="176"/>
    </location>
</feature>
<comment type="subcellular location">
    <subcellularLocation>
        <location evidence="1">Membrane</location>
        <topology evidence="1">Multi-pass membrane protein</topology>
    </subcellularLocation>
</comment>
<dbReference type="SUPFAM" id="SSF103473">
    <property type="entry name" value="MFS general substrate transporter"/>
    <property type="match status" value="1"/>
</dbReference>
<keyword evidence="3 6" id="KW-0812">Transmembrane</keyword>
<reference evidence="7" key="1">
    <citation type="journal article" date="2020" name="Fungal Divers.">
        <title>Resolving the Mortierellaceae phylogeny through synthesis of multi-gene phylogenetics and phylogenomics.</title>
        <authorList>
            <person name="Vandepol N."/>
            <person name="Liber J."/>
            <person name="Desiro A."/>
            <person name="Na H."/>
            <person name="Kennedy M."/>
            <person name="Barry K."/>
            <person name="Grigoriev I.V."/>
            <person name="Miller A.N."/>
            <person name="O'Donnell K."/>
            <person name="Stajich J.E."/>
            <person name="Bonito G."/>
        </authorList>
    </citation>
    <scope>NUCLEOTIDE SEQUENCE</scope>
    <source>
        <strain evidence="7">NVP1</strain>
    </source>
</reference>
<proteinExistence type="predicted"/>
<keyword evidence="4 6" id="KW-1133">Transmembrane helix</keyword>
<feature type="transmembrane region" description="Helical" evidence="6">
    <location>
        <begin position="64"/>
        <end position="84"/>
    </location>
</feature>
<evidence type="ECO:0000313" key="8">
    <source>
        <dbReference type="Proteomes" id="UP000696485"/>
    </source>
</evidence>
<feature type="transmembrane region" description="Helical" evidence="6">
    <location>
        <begin position="104"/>
        <end position="122"/>
    </location>
</feature>
<evidence type="ECO:0000256" key="2">
    <source>
        <dbReference type="ARBA" id="ARBA00022448"/>
    </source>
</evidence>
<evidence type="ECO:0000256" key="6">
    <source>
        <dbReference type="SAM" id="Phobius"/>
    </source>
</evidence>
<feature type="transmembrane region" description="Helical" evidence="6">
    <location>
        <begin position="129"/>
        <end position="148"/>
    </location>
</feature>
<keyword evidence="8" id="KW-1185">Reference proteome</keyword>
<dbReference type="Gene3D" id="1.20.1250.20">
    <property type="entry name" value="MFS general substrate transporter like domains"/>
    <property type="match status" value="1"/>
</dbReference>
<keyword evidence="5 6" id="KW-0472">Membrane</keyword>
<evidence type="ECO:0000256" key="3">
    <source>
        <dbReference type="ARBA" id="ARBA00022692"/>
    </source>
</evidence>
<feature type="transmembrane region" description="Helical" evidence="6">
    <location>
        <begin position="20"/>
        <end position="44"/>
    </location>
</feature>
<evidence type="ECO:0000313" key="7">
    <source>
        <dbReference type="EMBL" id="KAF9316930.1"/>
    </source>
</evidence>
<dbReference type="PANTHER" id="PTHR42718:SF9">
    <property type="entry name" value="MAJOR FACILITATOR SUPERFAMILY MULTIDRUG TRANSPORTER MFSC"/>
    <property type="match status" value="1"/>
</dbReference>
<dbReference type="PANTHER" id="PTHR42718">
    <property type="entry name" value="MAJOR FACILITATOR SUPERFAMILY MULTIDRUG TRANSPORTER MFSC"/>
    <property type="match status" value="1"/>
</dbReference>
<dbReference type="InterPro" id="IPR036259">
    <property type="entry name" value="MFS_trans_sf"/>
</dbReference>
<gene>
    <name evidence="7" type="ORF">BG006_003443</name>
</gene>
<accession>A0A9P5VG43</accession>
<organism evidence="7 8">
    <name type="scientific">Podila minutissima</name>
    <dbReference type="NCBI Taxonomy" id="64525"/>
    <lineage>
        <taxon>Eukaryota</taxon>
        <taxon>Fungi</taxon>
        <taxon>Fungi incertae sedis</taxon>
        <taxon>Mucoromycota</taxon>
        <taxon>Mortierellomycotina</taxon>
        <taxon>Mortierellomycetes</taxon>
        <taxon>Mortierellales</taxon>
        <taxon>Mortierellaceae</taxon>
        <taxon>Podila</taxon>
    </lineage>
</organism>
<dbReference type="Proteomes" id="UP000696485">
    <property type="component" value="Unassembled WGS sequence"/>
</dbReference>
<dbReference type="AlphaFoldDB" id="A0A9P5VG43"/>
<sequence>MACFTLGIVGVIYYLSEGPAVGWSAAALLAILVVGVVLLTSFVVIEHKIAYPIMPLHIWHSRRLIASCVTTICMMAGLNAHLFFSSLTFQNVLMYSPLKTSFAYITHGVGSILAVVVLGFVMKAVRTKVVLVVGWVFFLGSGMVWAQIQADSSHWSISFPALILNFVGMASIWLCCQLNSVADAADEDQGVVGAVYNVCMQIGAPIGIAITNIIANSRNPEIAVEAELLSGYRAAFYAIAVMAGVGMPDEADKESEGKIPETLA</sequence>
<evidence type="ECO:0000256" key="4">
    <source>
        <dbReference type="ARBA" id="ARBA00022989"/>
    </source>
</evidence>